<proteinExistence type="predicted"/>
<dbReference type="Proteomes" id="UP000225978">
    <property type="component" value="Segment"/>
</dbReference>
<dbReference type="EMBL" id="KX889068">
    <property type="protein sequence ID" value="APC46085.1"/>
    <property type="molecule type" value="Genomic_DNA"/>
</dbReference>
<evidence type="ECO:0000313" key="2">
    <source>
        <dbReference type="Proteomes" id="UP000225978"/>
    </source>
</evidence>
<reference evidence="1 2" key="1">
    <citation type="journal article" date="2017" name="Viruses">
        <title>Stumbling across the Same Phage: Comparative Genomics of Widespread Temperate Phages Infecting the Fish Pathogen Vibrio anguillarum.</title>
        <authorList>
            <person name="Kalatzis P.G."/>
            <person name="Rorbo N.I."/>
            <person name="Castillo D."/>
            <person name="Mauritzen J.J."/>
            <person name="Jorgensen J."/>
            <person name="Kokkari C."/>
            <person name="Zhang F."/>
            <person name="Katharios P."/>
            <person name="Middelboe M."/>
        </authorList>
    </citation>
    <scope>NUCLEOTIDE SEQUENCE [LARGE SCALE GENOMIC DNA]</scope>
</reference>
<gene>
    <name evidence="1" type="ORF">vBVspPpVa5_0078</name>
</gene>
<protein>
    <submittedName>
        <fullName evidence="1">Uncharacterized protein</fullName>
    </submittedName>
</protein>
<sequence>MRVQLYRLPPFKEFGMGWMLVDENDDFKIWNDEGIPDLPYFEITEQGSTDLYEFITSGENPQLELVETTLDEAYNHIQMTMLLEQ</sequence>
<organism evidence="1 2">
    <name type="scientific">Vibrio phage vB_VspP_pVa5</name>
    <dbReference type="NCBI Taxonomy" id="1913109"/>
    <lineage>
        <taxon>Viruses</taxon>
        <taxon>Duplodnaviria</taxon>
        <taxon>Heunggongvirae</taxon>
        <taxon>Uroviricota</taxon>
        <taxon>Caudoviricetes</taxon>
        <taxon>Schitoviridae</taxon>
        <taxon>Pontosvirinae</taxon>
        <taxon>Galateavirus</taxon>
        <taxon>Galateavirus PVA5</taxon>
    </lineage>
</organism>
<name>A0A1J0GV86_9CAUD</name>
<evidence type="ECO:0000313" key="1">
    <source>
        <dbReference type="EMBL" id="APC46085.1"/>
    </source>
</evidence>
<accession>A0A1J0GV86</accession>
<keyword evidence="2" id="KW-1185">Reference proteome</keyword>